<evidence type="ECO:0000256" key="6">
    <source>
        <dbReference type="ARBA" id="ARBA00022723"/>
    </source>
</evidence>
<dbReference type="GO" id="GO:0046872">
    <property type="term" value="F:metal ion binding"/>
    <property type="evidence" value="ECO:0007669"/>
    <property type="project" value="UniProtKB-KW"/>
</dbReference>
<dbReference type="InterPro" id="IPR038418">
    <property type="entry name" value="6-PTP_synth/QueD_sf"/>
</dbReference>
<protein>
    <recommendedName>
        <fullName evidence="5">6-carboxy-5,6,7,8-tetrahydropterin synthase</fullName>
        <ecNumber evidence="4">4.1.2.50</ecNumber>
    </recommendedName>
    <alternativeName>
        <fullName evidence="9">Queuosine biosynthesis protein QueD</fullName>
    </alternativeName>
</protein>
<dbReference type="EMBL" id="WJIE01000001">
    <property type="protein sequence ID" value="MRG90873.1"/>
    <property type="molecule type" value="Genomic_DNA"/>
</dbReference>
<comment type="catalytic activity">
    <reaction evidence="10">
        <text>7,8-dihydroneopterin 3'-triphosphate + H2O = 6-carboxy-5,6,7,8-tetrahydropterin + triphosphate + acetaldehyde + 2 H(+)</text>
        <dbReference type="Rhea" id="RHEA:27966"/>
        <dbReference type="ChEBI" id="CHEBI:15343"/>
        <dbReference type="ChEBI" id="CHEBI:15377"/>
        <dbReference type="ChEBI" id="CHEBI:15378"/>
        <dbReference type="ChEBI" id="CHEBI:18036"/>
        <dbReference type="ChEBI" id="CHEBI:58462"/>
        <dbReference type="ChEBI" id="CHEBI:61032"/>
        <dbReference type="EC" id="4.1.2.50"/>
    </reaction>
</comment>
<dbReference type="GO" id="GO:0070497">
    <property type="term" value="F:6-carboxytetrahydropterin synthase activity"/>
    <property type="evidence" value="ECO:0007669"/>
    <property type="project" value="UniProtKB-EC"/>
</dbReference>
<sequence>MACPCEAPSGNHGREASPSGPEVDGGRWARYLALLMFRVTEVVRFCYGHRLLDYEGPCARIHGHNARVEIEISAPALDRKGFVVDFFDIEKAGKDWILSQFDHHLILREDDPVIPFLKEAGETFVALSVNPSAENFAKLIFDHLRAQGVPVTAVRFYETETAVATYDER</sequence>
<keyword evidence="13" id="KW-1185">Reference proteome</keyword>
<comment type="cofactor">
    <cofactor evidence="1">
        <name>Zn(2+)</name>
        <dbReference type="ChEBI" id="CHEBI:29105"/>
    </cofactor>
</comment>
<dbReference type="UniPathway" id="UPA00391"/>
<evidence type="ECO:0000256" key="1">
    <source>
        <dbReference type="ARBA" id="ARBA00001947"/>
    </source>
</evidence>
<evidence type="ECO:0000256" key="9">
    <source>
        <dbReference type="ARBA" id="ARBA00031449"/>
    </source>
</evidence>
<gene>
    <name evidence="12" type="ORF">GF068_02900</name>
</gene>
<comment type="caution">
    <text evidence="12">The sequence shown here is derived from an EMBL/GenBank/DDBJ whole genome shotgun (WGS) entry which is preliminary data.</text>
</comment>
<dbReference type="Proteomes" id="UP000440224">
    <property type="component" value="Unassembled WGS sequence"/>
</dbReference>
<evidence type="ECO:0000256" key="8">
    <source>
        <dbReference type="ARBA" id="ARBA00023239"/>
    </source>
</evidence>
<proteinExistence type="inferred from homology"/>
<dbReference type="AlphaFoldDB" id="A0A6N7PFP3"/>
<feature type="region of interest" description="Disordered" evidence="11">
    <location>
        <begin position="1"/>
        <end position="22"/>
    </location>
</feature>
<evidence type="ECO:0000313" key="13">
    <source>
        <dbReference type="Proteomes" id="UP000440224"/>
    </source>
</evidence>
<keyword evidence="6" id="KW-0479">Metal-binding</keyword>
<evidence type="ECO:0000256" key="2">
    <source>
        <dbReference type="ARBA" id="ARBA00005061"/>
    </source>
</evidence>
<dbReference type="PANTHER" id="PTHR12589:SF7">
    <property type="entry name" value="6-PYRUVOYL TETRAHYDROBIOPTERIN SYNTHASE"/>
    <property type="match status" value="1"/>
</dbReference>
<reference evidence="12 13" key="1">
    <citation type="submission" date="2019-10" db="EMBL/GenBank/DDBJ databases">
        <title>A soil myxobacterium in the family Polyangiaceae.</title>
        <authorList>
            <person name="Li Y."/>
            <person name="Wang J."/>
        </authorList>
    </citation>
    <scope>NUCLEOTIDE SEQUENCE [LARGE SCALE GENOMIC DNA]</scope>
    <source>
        <strain evidence="12 13">DSM 14734</strain>
    </source>
</reference>
<organism evidence="12 13">
    <name type="scientific">Polyangium spumosum</name>
    <dbReference type="NCBI Taxonomy" id="889282"/>
    <lineage>
        <taxon>Bacteria</taxon>
        <taxon>Pseudomonadati</taxon>
        <taxon>Myxococcota</taxon>
        <taxon>Polyangia</taxon>
        <taxon>Polyangiales</taxon>
        <taxon>Polyangiaceae</taxon>
        <taxon>Polyangium</taxon>
    </lineage>
</organism>
<dbReference type="Gene3D" id="3.30.479.10">
    <property type="entry name" value="6-pyruvoyl tetrahydropterin synthase/QueD"/>
    <property type="match status" value="1"/>
</dbReference>
<comment type="pathway">
    <text evidence="2">Purine metabolism; 7-cyano-7-deazaguanine biosynthesis.</text>
</comment>
<dbReference type="SUPFAM" id="SSF55620">
    <property type="entry name" value="Tetrahydrobiopterin biosynthesis enzymes-like"/>
    <property type="match status" value="1"/>
</dbReference>
<evidence type="ECO:0000313" key="12">
    <source>
        <dbReference type="EMBL" id="MRG90873.1"/>
    </source>
</evidence>
<evidence type="ECO:0000256" key="11">
    <source>
        <dbReference type="SAM" id="MobiDB-lite"/>
    </source>
</evidence>
<dbReference type="EC" id="4.1.2.50" evidence="4"/>
<evidence type="ECO:0000256" key="5">
    <source>
        <dbReference type="ARBA" id="ARBA00018141"/>
    </source>
</evidence>
<name>A0A6N7PFP3_9BACT</name>
<evidence type="ECO:0000256" key="10">
    <source>
        <dbReference type="ARBA" id="ARBA00048807"/>
    </source>
</evidence>
<dbReference type="OrthoDB" id="9804698at2"/>
<dbReference type="InterPro" id="IPR007115">
    <property type="entry name" value="6-PTP_synth/QueD"/>
</dbReference>
<dbReference type="Pfam" id="PF01242">
    <property type="entry name" value="PTPS"/>
    <property type="match status" value="1"/>
</dbReference>
<keyword evidence="7" id="KW-0862">Zinc</keyword>
<evidence type="ECO:0000256" key="3">
    <source>
        <dbReference type="ARBA" id="ARBA00008900"/>
    </source>
</evidence>
<dbReference type="PANTHER" id="PTHR12589">
    <property type="entry name" value="PYRUVOYL TETRAHYDROBIOPTERIN SYNTHASE"/>
    <property type="match status" value="1"/>
</dbReference>
<comment type="similarity">
    <text evidence="3">Belongs to the PTPS family. QueD subfamily.</text>
</comment>
<accession>A0A6N7PFP3</accession>
<keyword evidence="8" id="KW-0456">Lyase</keyword>
<evidence type="ECO:0000256" key="7">
    <source>
        <dbReference type="ARBA" id="ARBA00022833"/>
    </source>
</evidence>
<evidence type="ECO:0000256" key="4">
    <source>
        <dbReference type="ARBA" id="ARBA00012982"/>
    </source>
</evidence>